<dbReference type="PROSITE" id="PS01169">
    <property type="entry name" value="RIBOSOMAL_L21"/>
    <property type="match status" value="1"/>
</dbReference>
<evidence type="ECO:0000256" key="1">
    <source>
        <dbReference type="ARBA" id="ARBA00008563"/>
    </source>
</evidence>
<proteinExistence type="inferred from homology"/>
<dbReference type="InterPro" id="IPR011250">
    <property type="entry name" value="OMP/PagP_B-barrel"/>
</dbReference>
<accession>A0A8S4QPP6</accession>
<keyword evidence="4" id="KW-0689">Ribosomal protein</keyword>
<comment type="similarity">
    <text evidence="1">Belongs to the bacterial ribosomal protein bL21 family.</text>
</comment>
<dbReference type="GO" id="GO:0005840">
    <property type="term" value="C:ribosome"/>
    <property type="evidence" value="ECO:0007669"/>
    <property type="project" value="UniProtKB-KW"/>
</dbReference>
<keyword evidence="3" id="KW-0694">RNA-binding</keyword>
<dbReference type="Pfam" id="PF00829">
    <property type="entry name" value="Ribosomal_L21p"/>
    <property type="match status" value="1"/>
</dbReference>
<gene>
    <name evidence="8" type="primary">jg17528</name>
    <name evidence="8" type="ORF">PAEG_LOCUS2607</name>
</gene>
<dbReference type="AlphaFoldDB" id="A0A8S4QPP6"/>
<dbReference type="InterPro" id="IPR018258">
    <property type="entry name" value="Ribosomal_bL21_CS"/>
</dbReference>
<sequence length="241" mass="27131">MKKLLTLVVCCSLSAPSFGVDWIRDRIYTSSSYGNLGINYELGYHYTDSIKISAGPVLKSVLFGGSLAELGFMAKLHYHHQFESTDITPYVTFGVGGGAKVSQPAQQDQQPDVEKFFSYQIGAGINLPLSERTNVFAGYKLHKFIIETGGKQYLVKKGSIIKVERLQAEEKEEVEINKVICVSNNGLSCSSNAVVKAEVLEQCRDKKIIIFKKKRRKNYRRKNGHRQYITVLRINEISLQK</sequence>
<evidence type="ECO:0000256" key="7">
    <source>
        <dbReference type="SAM" id="SignalP"/>
    </source>
</evidence>
<feature type="signal peptide" evidence="7">
    <location>
        <begin position="1"/>
        <end position="19"/>
    </location>
</feature>
<keyword evidence="5" id="KW-0687">Ribonucleoprotein</keyword>
<dbReference type="OrthoDB" id="10458023at2759"/>
<evidence type="ECO:0000256" key="2">
    <source>
        <dbReference type="ARBA" id="ARBA00022730"/>
    </source>
</evidence>
<evidence type="ECO:0000256" key="3">
    <source>
        <dbReference type="ARBA" id="ARBA00022884"/>
    </source>
</evidence>
<organism evidence="8 9">
    <name type="scientific">Pararge aegeria aegeria</name>
    <dbReference type="NCBI Taxonomy" id="348720"/>
    <lineage>
        <taxon>Eukaryota</taxon>
        <taxon>Metazoa</taxon>
        <taxon>Ecdysozoa</taxon>
        <taxon>Arthropoda</taxon>
        <taxon>Hexapoda</taxon>
        <taxon>Insecta</taxon>
        <taxon>Pterygota</taxon>
        <taxon>Neoptera</taxon>
        <taxon>Endopterygota</taxon>
        <taxon>Lepidoptera</taxon>
        <taxon>Glossata</taxon>
        <taxon>Ditrysia</taxon>
        <taxon>Papilionoidea</taxon>
        <taxon>Nymphalidae</taxon>
        <taxon>Satyrinae</taxon>
        <taxon>Satyrini</taxon>
        <taxon>Parargina</taxon>
        <taxon>Pararge</taxon>
    </lineage>
</organism>
<dbReference type="GO" id="GO:0005737">
    <property type="term" value="C:cytoplasm"/>
    <property type="evidence" value="ECO:0007669"/>
    <property type="project" value="UniProtKB-ARBA"/>
</dbReference>
<comment type="caution">
    <text evidence="8">The sequence shown here is derived from an EMBL/GenBank/DDBJ whole genome shotgun (WGS) entry which is preliminary data.</text>
</comment>
<dbReference type="HAMAP" id="MF_01363">
    <property type="entry name" value="Ribosomal_bL21"/>
    <property type="match status" value="1"/>
</dbReference>
<evidence type="ECO:0000313" key="8">
    <source>
        <dbReference type="EMBL" id="CAH2210747.1"/>
    </source>
</evidence>
<dbReference type="InterPro" id="IPR028909">
    <property type="entry name" value="bL21-like"/>
</dbReference>
<dbReference type="GO" id="GO:0006412">
    <property type="term" value="P:translation"/>
    <property type="evidence" value="ECO:0007669"/>
    <property type="project" value="InterPro"/>
</dbReference>
<dbReference type="InterPro" id="IPR001787">
    <property type="entry name" value="Ribosomal_bL21"/>
</dbReference>
<dbReference type="GO" id="GO:0003735">
    <property type="term" value="F:structural constituent of ribosome"/>
    <property type="evidence" value="ECO:0007669"/>
    <property type="project" value="InterPro"/>
</dbReference>
<keyword evidence="9" id="KW-1185">Reference proteome</keyword>
<dbReference type="SUPFAM" id="SSF141091">
    <property type="entry name" value="L21p-like"/>
    <property type="match status" value="1"/>
</dbReference>
<dbReference type="NCBIfam" id="TIGR00061">
    <property type="entry name" value="L21"/>
    <property type="match status" value="1"/>
</dbReference>
<dbReference type="InterPro" id="IPR036164">
    <property type="entry name" value="bL21-like_sf"/>
</dbReference>
<dbReference type="GO" id="GO:0019843">
    <property type="term" value="F:rRNA binding"/>
    <property type="evidence" value="ECO:0007669"/>
    <property type="project" value="UniProtKB-KW"/>
</dbReference>
<evidence type="ECO:0000313" key="9">
    <source>
        <dbReference type="Proteomes" id="UP000838756"/>
    </source>
</evidence>
<dbReference type="GO" id="GO:1990904">
    <property type="term" value="C:ribonucleoprotein complex"/>
    <property type="evidence" value="ECO:0007669"/>
    <property type="project" value="UniProtKB-KW"/>
</dbReference>
<keyword evidence="7" id="KW-0732">Signal</keyword>
<evidence type="ECO:0000256" key="6">
    <source>
        <dbReference type="ARBA" id="ARBA00044129"/>
    </source>
</evidence>
<reference evidence="8" key="1">
    <citation type="submission" date="2022-03" db="EMBL/GenBank/DDBJ databases">
        <authorList>
            <person name="Lindestad O."/>
        </authorList>
    </citation>
    <scope>NUCLEOTIDE SEQUENCE</scope>
</reference>
<protein>
    <recommendedName>
        <fullName evidence="6">Large ribosomal subunit protein bL21m</fullName>
    </recommendedName>
</protein>
<dbReference type="Proteomes" id="UP000838756">
    <property type="component" value="Unassembled WGS sequence"/>
</dbReference>
<name>A0A8S4QPP6_9NEOP</name>
<keyword evidence="2" id="KW-0699">rRNA-binding</keyword>
<dbReference type="PANTHER" id="PTHR21349:SF0">
    <property type="entry name" value="LARGE RIBOSOMAL SUBUNIT PROTEIN BL21M"/>
    <property type="match status" value="1"/>
</dbReference>
<dbReference type="PANTHER" id="PTHR21349">
    <property type="entry name" value="50S RIBOSOMAL PROTEIN L21"/>
    <property type="match status" value="1"/>
</dbReference>
<evidence type="ECO:0000256" key="4">
    <source>
        <dbReference type="ARBA" id="ARBA00022980"/>
    </source>
</evidence>
<dbReference type="SUPFAM" id="SSF56925">
    <property type="entry name" value="OMPA-like"/>
    <property type="match status" value="1"/>
</dbReference>
<dbReference type="EMBL" id="CAKXAJ010008208">
    <property type="protein sequence ID" value="CAH2210747.1"/>
    <property type="molecule type" value="Genomic_DNA"/>
</dbReference>
<feature type="chain" id="PRO_5035712830" description="Large ribosomal subunit protein bL21m" evidence="7">
    <location>
        <begin position="20"/>
        <end position="241"/>
    </location>
</feature>
<evidence type="ECO:0000256" key="5">
    <source>
        <dbReference type="ARBA" id="ARBA00023274"/>
    </source>
</evidence>
<dbReference type="Gene3D" id="2.40.160.20">
    <property type="match status" value="1"/>
</dbReference>